<keyword evidence="4" id="KW-0804">Transcription</keyword>
<accession>A0A413IHV3</accession>
<dbReference type="InterPro" id="IPR036388">
    <property type="entry name" value="WH-like_DNA-bd_sf"/>
</dbReference>
<evidence type="ECO:0000259" key="5">
    <source>
        <dbReference type="Pfam" id="PF04542"/>
    </source>
</evidence>
<evidence type="ECO:0000256" key="2">
    <source>
        <dbReference type="ARBA" id="ARBA00023015"/>
    </source>
</evidence>
<dbReference type="NCBIfam" id="TIGR02985">
    <property type="entry name" value="Sig70_bacteroi1"/>
    <property type="match status" value="1"/>
</dbReference>
<organism evidence="7 8">
    <name type="scientific">Butyricimonas virosa</name>
    <dbReference type="NCBI Taxonomy" id="544645"/>
    <lineage>
        <taxon>Bacteria</taxon>
        <taxon>Pseudomonadati</taxon>
        <taxon>Bacteroidota</taxon>
        <taxon>Bacteroidia</taxon>
        <taxon>Bacteroidales</taxon>
        <taxon>Odoribacteraceae</taxon>
        <taxon>Butyricimonas</taxon>
    </lineage>
</organism>
<dbReference type="SUPFAM" id="SSF88946">
    <property type="entry name" value="Sigma2 domain of RNA polymerase sigma factors"/>
    <property type="match status" value="1"/>
</dbReference>
<sequence>MKQVETNISFLKQLNARQHEAFKMLFKDYYQDLAYFSCKILKDPVAAEDIAQDVFIRLWEKENYFENHLALKSYLYLSARNNCLNYLRHHQIVTEFENKLPQDNSDESTWNTIVESEIISILSEYINKLPPECKKIMEFVLQGYNSSEIASQTGATASTVRTQKQRGISLLRKMMSPELFTLFIAFFRFSK</sequence>
<dbReference type="GO" id="GO:0006352">
    <property type="term" value="P:DNA-templated transcription initiation"/>
    <property type="evidence" value="ECO:0007669"/>
    <property type="project" value="InterPro"/>
</dbReference>
<comment type="similarity">
    <text evidence="1">Belongs to the sigma-70 factor family. ECF subfamily.</text>
</comment>
<dbReference type="OrthoDB" id="9784272at2"/>
<evidence type="ECO:0000256" key="1">
    <source>
        <dbReference type="ARBA" id="ARBA00010641"/>
    </source>
</evidence>
<dbReference type="PANTHER" id="PTHR43133">
    <property type="entry name" value="RNA POLYMERASE ECF-TYPE SIGMA FACTO"/>
    <property type="match status" value="1"/>
</dbReference>
<dbReference type="PANTHER" id="PTHR43133:SF46">
    <property type="entry name" value="RNA POLYMERASE SIGMA-70 FACTOR ECF SUBFAMILY"/>
    <property type="match status" value="1"/>
</dbReference>
<dbReference type="Proteomes" id="UP000286063">
    <property type="component" value="Unassembled WGS sequence"/>
</dbReference>
<evidence type="ECO:0000259" key="6">
    <source>
        <dbReference type="Pfam" id="PF08281"/>
    </source>
</evidence>
<dbReference type="InterPro" id="IPR014284">
    <property type="entry name" value="RNA_pol_sigma-70_dom"/>
</dbReference>
<feature type="domain" description="RNA polymerase sigma-70 region 2" evidence="5">
    <location>
        <begin position="25"/>
        <end position="91"/>
    </location>
</feature>
<dbReference type="InterPro" id="IPR013325">
    <property type="entry name" value="RNA_pol_sigma_r2"/>
</dbReference>
<name>A0A413IHV3_9BACT</name>
<dbReference type="Pfam" id="PF04542">
    <property type="entry name" value="Sigma70_r2"/>
    <property type="match status" value="1"/>
</dbReference>
<dbReference type="SUPFAM" id="SSF88659">
    <property type="entry name" value="Sigma3 and sigma4 domains of RNA polymerase sigma factors"/>
    <property type="match status" value="1"/>
</dbReference>
<dbReference type="InterPro" id="IPR007627">
    <property type="entry name" value="RNA_pol_sigma70_r2"/>
</dbReference>
<dbReference type="Gene3D" id="1.10.1740.10">
    <property type="match status" value="1"/>
</dbReference>
<dbReference type="EMBL" id="QSCR01000054">
    <property type="protein sequence ID" value="RGY11443.1"/>
    <property type="molecule type" value="Genomic_DNA"/>
</dbReference>
<feature type="domain" description="RNA polymerase sigma factor 70 region 4 type 2" evidence="6">
    <location>
        <begin position="122"/>
        <end position="168"/>
    </location>
</feature>
<dbReference type="InterPro" id="IPR013324">
    <property type="entry name" value="RNA_pol_sigma_r3/r4-like"/>
</dbReference>
<keyword evidence="3" id="KW-0731">Sigma factor</keyword>
<evidence type="ECO:0000256" key="4">
    <source>
        <dbReference type="ARBA" id="ARBA00023163"/>
    </source>
</evidence>
<evidence type="ECO:0000313" key="8">
    <source>
        <dbReference type="Proteomes" id="UP000286063"/>
    </source>
</evidence>
<dbReference type="RefSeq" id="WP_117775706.1">
    <property type="nucleotide sequence ID" value="NZ_JAXFEQ010000013.1"/>
</dbReference>
<dbReference type="InterPro" id="IPR013249">
    <property type="entry name" value="RNA_pol_sigma70_r4_t2"/>
</dbReference>
<dbReference type="Gene3D" id="1.10.10.10">
    <property type="entry name" value="Winged helix-like DNA-binding domain superfamily/Winged helix DNA-binding domain"/>
    <property type="match status" value="1"/>
</dbReference>
<protein>
    <submittedName>
        <fullName evidence="7">RNA polymerase sigma-70 factor</fullName>
    </submittedName>
</protein>
<dbReference type="GO" id="GO:0003677">
    <property type="term" value="F:DNA binding"/>
    <property type="evidence" value="ECO:0007669"/>
    <property type="project" value="InterPro"/>
</dbReference>
<dbReference type="InterPro" id="IPR014327">
    <property type="entry name" value="RNA_pol_sigma70_bacteroid"/>
</dbReference>
<reference evidence="7 8" key="1">
    <citation type="submission" date="2018-08" db="EMBL/GenBank/DDBJ databases">
        <title>A genome reference for cultivated species of the human gut microbiota.</title>
        <authorList>
            <person name="Zou Y."/>
            <person name="Xue W."/>
            <person name="Luo G."/>
        </authorList>
    </citation>
    <scope>NUCLEOTIDE SEQUENCE [LARGE SCALE GENOMIC DNA]</scope>
    <source>
        <strain evidence="7 8">OF02-7</strain>
    </source>
</reference>
<gene>
    <name evidence="7" type="ORF">DXA50_19290</name>
</gene>
<comment type="caution">
    <text evidence="7">The sequence shown here is derived from an EMBL/GenBank/DDBJ whole genome shotgun (WGS) entry which is preliminary data.</text>
</comment>
<dbReference type="InterPro" id="IPR039425">
    <property type="entry name" value="RNA_pol_sigma-70-like"/>
</dbReference>
<dbReference type="NCBIfam" id="TIGR02937">
    <property type="entry name" value="sigma70-ECF"/>
    <property type="match status" value="1"/>
</dbReference>
<evidence type="ECO:0000256" key="3">
    <source>
        <dbReference type="ARBA" id="ARBA00023082"/>
    </source>
</evidence>
<dbReference type="GO" id="GO:0016987">
    <property type="term" value="F:sigma factor activity"/>
    <property type="evidence" value="ECO:0007669"/>
    <property type="project" value="UniProtKB-KW"/>
</dbReference>
<keyword evidence="2" id="KW-0805">Transcription regulation</keyword>
<evidence type="ECO:0000313" key="7">
    <source>
        <dbReference type="EMBL" id="RGY11443.1"/>
    </source>
</evidence>
<dbReference type="Pfam" id="PF08281">
    <property type="entry name" value="Sigma70_r4_2"/>
    <property type="match status" value="1"/>
</dbReference>
<dbReference type="AlphaFoldDB" id="A0A413IHV3"/>
<proteinExistence type="inferred from homology"/>